<dbReference type="GO" id="GO:0008270">
    <property type="term" value="F:zinc ion binding"/>
    <property type="evidence" value="ECO:0007669"/>
    <property type="project" value="InterPro"/>
</dbReference>
<evidence type="ECO:0000256" key="15">
    <source>
        <dbReference type="PIRSR" id="PIRSR006769-2"/>
    </source>
</evidence>
<dbReference type="EC" id="3.5.4.26" evidence="13"/>
<feature type="binding site" evidence="15">
    <location>
        <position position="200"/>
    </location>
    <ligand>
        <name>substrate</name>
    </ligand>
</feature>
<evidence type="ECO:0000256" key="5">
    <source>
        <dbReference type="ARBA" id="ARBA00007417"/>
    </source>
</evidence>
<dbReference type="InterPro" id="IPR002125">
    <property type="entry name" value="CMP_dCMP_dom"/>
</dbReference>
<dbReference type="PROSITE" id="PS00903">
    <property type="entry name" value="CYT_DCMP_DEAMINASES_1"/>
    <property type="match status" value="1"/>
</dbReference>
<evidence type="ECO:0000256" key="14">
    <source>
        <dbReference type="PIRSR" id="PIRSR006769-1"/>
    </source>
</evidence>
<comment type="caution">
    <text evidence="18">The sequence shown here is derived from an EMBL/GenBank/DDBJ whole genome shotgun (WGS) entry which is preliminary data.</text>
</comment>
<keyword evidence="7 13" id="KW-0479">Metal-binding</keyword>
<organism evidence="18 19">
    <name type="scientific">Oleiagrimonas citrea</name>
    <dbReference type="NCBI Taxonomy" id="1665687"/>
    <lineage>
        <taxon>Bacteria</taxon>
        <taxon>Pseudomonadati</taxon>
        <taxon>Pseudomonadota</taxon>
        <taxon>Gammaproteobacteria</taxon>
        <taxon>Lysobacterales</taxon>
        <taxon>Rhodanobacteraceae</taxon>
        <taxon>Oleiagrimonas</taxon>
    </lineage>
</organism>
<evidence type="ECO:0000313" key="19">
    <source>
        <dbReference type="Proteomes" id="UP000541636"/>
    </source>
</evidence>
<comment type="catalytic activity">
    <reaction evidence="13">
        <text>5-amino-6-(5-phospho-D-ribitylamino)uracil + NADP(+) = 5-amino-6-(5-phospho-D-ribosylamino)uracil + NADPH + H(+)</text>
        <dbReference type="Rhea" id="RHEA:17845"/>
        <dbReference type="ChEBI" id="CHEBI:15378"/>
        <dbReference type="ChEBI" id="CHEBI:57783"/>
        <dbReference type="ChEBI" id="CHEBI:58349"/>
        <dbReference type="ChEBI" id="CHEBI:58421"/>
        <dbReference type="ChEBI" id="CHEBI:58453"/>
        <dbReference type="EC" id="1.1.1.193"/>
    </reaction>
</comment>
<dbReference type="UniPathway" id="UPA00275">
    <property type="reaction ID" value="UER00401"/>
</dbReference>
<feature type="active site" description="Proton donor" evidence="14">
    <location>
        <position position="46"/>
    </location>
</feature>
<evidence type="ECO:0000313" key="18">
    <source>
        <dbReference type="EMBL" id="NKZ38193.1"/>
    </source>
</evidence>
<sequence>MSHALRLAERGLFTTQPNPRVGCVIAHGEDVVGEGFHERAGEPHAEVHALRAAGERARGATAYVTLEPCGLHGRTPPCADALIEAGVVRVVMASEDTSQAVGAGLQRLRDAGIEIASGLMRDAARELNIGFFSRIERGRPFVRVKLAMSLDGRTALADGTSKWITGEAARNDVQRWRARSSAILTGSGTALADDPRLTVRLDDVPHVPPLRVVFDRHLRLAEGTHLLDGGTPTLVLHGASVKPDLRFAGVECLAMQESSSGLDLEAALKLLGGRGVNELHVEAGPTLAGALFAAGLADELLLYVAPVLLGDRARPLLALPPLSDMSRRWGLEVLDRRAIGDDLRLRLRPRV</sequence>
<dbReference type="InterPro" id="IPR016192">
    <property type="entry name" value="APOBEC/CMP_deaminase_Zn-bd"/>
</dbReference>
<dbReference type="PIRSF" id="PIRSF006769">
    <property type="entry name" value="RibD"/>
    <property type="match status" value="1"/>
</dbReference>
<dbReference type="CDD" id="cd01284">
    <property type="entry name" value="Riboflavin_deaminase-reductase"/>
    <property type="match status" value="1"/>
</dbReference>
<feature type="binding site" evidence="16">
    <location>
        <position position="69"/>
    </location>
    <ligand>
        <name>Zn(2+)</name>
        <dbReference type="ChEBI" id="CHEBI:29105"/>
        <note>catalytic</note>
    </ligand>
</feature>
<name>A0A846ZKU9_9GAMM</name>
<comment type="catalytic activity">
    <reaction evidence="13">
        <text>2,5-diamino-6-hydroxy-4-(5-phosphoribosylamino)-pyrimidine + H2O + H(+) = 5-amino-6-(5-phospho-D-ribosylamino)uracil + NH4(+)</text>
        <dbReference type="Rhea" id="RHEA:21868"/>
        <dbReference type="ChEBI" id="CHEBI:15377"/>
        <dbReference type="ChEBI" id="CHEBI:15378"/>
        <dbReference type="ChEBI" id="CHEBI:28938"/>
        <dbReference type="ChEBI" id="CHEBI:58453"/>
        <dbReference type="ChEBI" id="CHEBI:58614"/>
        <dbReference type="EC" id="3.5.4.26"/>
    </reaction>
</comment>
<evidence type="ECO:0000256" key="3">
    <source>
        <dbReference type="ARBA" id="ARBA00004910"/>
    </source>
</evidence>
<feature type="binding site" evidence="15">
    <location>
        <position position="193"/>
    </location>
    <ligand>
        <name>NADP(+)</name>
        <dbReference type="ChEBI" id="CHEBI:58349"/>
    </ligand>
</feature>
<evidence type="ECO:0000256" key="4">
    <source>
        <dbReference type="ARBA" id="ARBA00005259"/>
    </source>
</evidence>
<dbReference type="PROSITE" id="PS51747">
    <property type="entry name" value="CYT_DCMP_DEAMINASES_2"/>
    <property type="match status" value="1"/>
</dbReference>
<dbReference type="InterPro" id="IPR050765">
    <property type="entry name" value="Riboflavin_Biosynth_HTPR"/>
</dbReference>
<evidence type="ECO:0000256" key="7">
    <source>
        <dbReference type="ARBA" id="ARBA00022723"/>
    </source>
</evidence>
<comment type="pathway">
    <text evidence="2 13">Cofactor biosynthesis; riboflavin biosynthesis; 5-amino-6-(D-ribitylamino)uracil from GTP: step 2/4.</text>
</comment>
<dbReference type="InterPro" id="IPR004794">
    <property type="entry name" value="Eubact_RibD"/>
</dbReference>
<keyword evidence="19" id="KW-1185">Reference proteome</keyword>
<comment type="pathway">
    <text evidence="3 13">Cofactor biosynthesis; riboflavin biosynthesis; 5-amino-6-(D-ribitylamino)uracil from GTP: step 3/4.</text>
</comment>
<evidence type="ECO:0000256" key="2">
    <source>
        <dbReference type="ARBA" id="ARBA00004882"/>
    </source>
</evidence>
<dbReference type="InterPro" id="IPR016193">
    <property type="entry name" value="Cytidine_deaminase-like"/>
</dbReference>
<dbReference type="InterPro" id="IPR024072">
    <property type="entry name" value="DHFR-like_dom_sf"/>
</dbReference>
<feature type="binding site" evidence="16">
    <location>
        <position position="44"/>
    </location>
    <ligand>
        <name>Zn(2+)</name>
        <dbReference type="ChEBI" id="CHEBI:29105"/>
        <note>catalytic</note>
    </ligand>
</feature>
<dbReference type="Pfam" id="PF00383">
    <property type="entry name" value="dCMP_cyt_deam_1"/>
    <property type="match status" value="1"/>
</dbReference>
<dbReference type="GO" id="GO:0050661">
    <property type="term" value="F:NADP binding"/>
    <property type="evidence" value="ECO:0007669"/>
    <property type="project" value="InterPro"/>
</dbReference>
<dbReference type="GO" id="GO:0008703">
    <property type="term" value="F:5-amino-6-(5-phosphoribosylamino)uracil reductase activity"/>
    <property type="evidence" value="ECO:0007669"/>
    <property type="project" value="UniProtKB-EC"/>
</dbReference>
<dbReference type="Gene3D" id="3.40.140.10">
    <property type="entry name" value="Cytidine Deaminase, domain 2"/>
    <property type="match status" value="1"/>
</dbReference>
<reference evidence="18 19" key="1">
    <citation type="journal article" date="2017" name="Int. J. Syst. Evol. Microbiol.">
        <title>Oleiagrimonas citrea sp. nov., a marine bacterium isolated from tidal flat sediment and emended description of the genus Oleiagrimonas Fang et al. 2015 and Oleiagrimonas soli.</title>
        <authorList>
            <person name="Yang S.H."/>
            <person name="Seo H.S."/>
            <person name="Seong C.N."/>
            <person name="Kwon K.K."/>
        </authorList>
    </citation>
    <scope>NUCLEOTIDE SEQUENCE [LARGE SCALE GENOMIC DNA]</scope>
    <source>
        <strain evidence="18 19">MEBiC09124</strain>
    </source>
</reference>
<feature type="binding site" evidence="16">
    <location>
        <position position="78"/>
    </location>
    <ligand>
        <name>Zn(2+)</name>
        <dbReference type="ChEBI" id="CHEBI:29105"/>
        <note>catalytic</note>
    </ligand>
</feature>
<dbReference type="PANTHER" id="PTHR38011:SF7">
    <property type="entry name" value="2,5-DIAMINO-6-RIBOSYLAMINO-4(3H)-PYRIMIDINONE 5'-PHOSPHATE REDUCTASE"/>
    <property type="match status" value="1"/>
</dbReference>
<dbReference type="Gene3D" id="3.40.430.10">
    <property type="entry name" value="Dihydrofolate Reductase, subunit A"/>
    <property type="match status" value="1"/>
</dbReference>
<dbReference type="EC" id="1.1.1.193" evidence="13"/>
<keyword evidence="9 13" id="KW-0862">Zinc</keyword>
<feature type="binding site" evidence="15">
    <location>
        <begin position="284"/>
        <end position="290"/>
    </location>
    <ligand>
        <name>NADP(+)</name>
        <dbReference type="ChEBI" id="CHEBI:58349"/>
    </ligand>
</feature>
<comment type="similarity">
    <text evidence="4 13">In the N-terminal section; belongs to the cytidine and deoxycytidylate deaminase family.</text>
</comment>
<dbReference type="PANTHER" id="PTHR38011">
    <property type="entry name" value="DIHYDROFOLATE REDUCTASE FAMILY PROTEIN (AFU_ORTHOLOGUE AFUA_8G06820)"/>
    <property type="match status" value="1"/>
</dbReference>
<keyword evidence="8 13" id="KW-0378">Hydrolase</keyword>
<evidence type="ECO:0000256" key="6">
    <source>
        <dbReference type="ARBA" id="ARBA00022619"/>
    </source>
</evidence>
<dbReference type="NCBIfam" id="TIGR00326">
    <property type="entry name" value="eubact_ribD"/>
    <property type="match status" value="1"/>
</dbReference>
<gene>
    <name evidence="18" type="primary">ribD</name>
    <name evidence="18" type="ORF">HF690_04395</name>
</gene>
<feature type="binding site" evidence="15">
    <location>
        <position position="177"/>
    </location>
    <ligand>
        <name>substrate</name>
    </ligand>
</feature>
<protein>
    <recommendedName>
        <fullName evidence="13">Riboflavin biosynthesis protein RibD</fullName>
    </recommendedName>
    <domain>
        <recommendedName>
            <fullName evidence="13">Diaminohydroxyphosphoribosylaminopyrimidine deaminase</fullName>
            <shortName evidence="13">DRAP deaminase</shortName>
            <ecNumber evidence="13">3.5.4.26</ecNumber>
        </recommendedName>
        <alternativeName>
            <fullName evidence="13">Riboflavin-specific deaminase</fullName>
        </alternativeName>
    </domain>
    <domain>
        <recommendedName>
            <fullName evidence="13">5-amino-6-(5-phosphoribosylamino)uracil reductase</fullName>
            <ecNumber evidence="13">1.1.1.193</ecNumber>
        </recommendedName>
        <alternativeName>
            <fullName evidence="13">HTP reductase</fullName>
        </alternativeName>
    </domain>
</protein>
<keyword evidence="6 13" id="KW-0686">Riboflavin biosynthesis</keyword>
<evidence type="ECO:0000256" key="1">
    <source>
        <dbReference type="ARBA" id="ARBA00002151"/>
    </source>
</evidence>
<feature type="binding site" evidence="15">
    <location>
        <position position="197"/>
    </location>
    <ligand>
        <name>substrate</name>
    </ligand>
</feature>
<comment type="cofactor">
    <cofactor evidence="13 16">
        <name>Zn(2+)</name>
        <dbReference type="ChEBI" id="CHEBI:29105"/>
    </cofactor>
    <text evidence="13 16">Binds 1 zinc ion.</text>
</comment>
<feature type="binding site" evidence="15">
    <location>
        <position position="282"/>
    </location>
    <ligand>
        <name>substrate</name>
    </ligand>
</feature>
<dbReference type="GO" id="GO:0009231">
    <property type="term" value="P:riboflavin biosynthetic process"/>
    <property type="evidence" value="ECO:0007669"/>
    <property type="project" value="UniProtKB-UniPathway"/>
</dbReference>
<evidence type="ECO:0000256" key="13">
    <source>
        <dbReference type="PIRNR" id="PIRNR006769"/>
    </source>
</evidence>
<comment type="function">
    <text evidence="1 13">Converts 2,5-diamino-6-(ribosylamino)-4(3h)-pyrimidinone 5'-phosphate into 5-amino-6-(ribosylamino)-2,4(1h,3h)-pyrimidinedione 5'-phosphate.</text>
</comment>
<dbReference type="FunFam" id="3.40.140.10:FF:000025">
    <property type="entry name" value="Riboflavin biosynthesis protein RibD"/>
    <property type="match status" value="1"/>
</dbReference>
<evidence type="ECO:0000256" key="11">
    <source>
        <dbReference type="ARBA" id="ARBA00023002"/>
    </source>
</evidence>
<dbReference type="InterPro" id="IPR011549">
    <property type="entry name" value="RibD_C"/>
</dbReference>
<evidence type="ECO:0000256" key="10">
    <source>
        <dbReference type="ARBA" id="ARBA00022857"/>
    </source>
</evidence>
<dbReference type="SUPFAM" id="SSF53597">
    <property type="entry name" value="Dihydrofolate reductase-like"/>
    <property type="match status" value="1"/>
</dbReference>
<dbReference type="NCBIfam" id="TIGR00227">
    <property type="entry name" value="ribD_Cterm"/>
    <property type="match status" value="1"/>
</dbReference>
<proteinExistence type="inferred from homology"/>
<feature type="binding site" evidence="15">
    <location>
        <position position="147"/>
    </location>
    <ligand>
        <name>NADP(+)</name>
        <dbReference type="ChEBI" id="CHEBI:58349"/>
    </ligand>
</feature>
<evidence type="ECO:0000256" key="12">
    <source>
        <dbReference type="ARBA" id="ARBA00023268"/>
    </source>
</evidence>
<keyword evidence="10 13" id="KW-0521">NADP</keyword>
<dbReference type="Proteomes" id="UP000541636">
    <property type="component" value="Unassembled WGS sequence"/>
</dbReference>
<feature type="binding site" evidence="15">
    <location>
        <position position="161"/>
    </location>
    <ligand>
        <name>substrate</name>
    </ligand>
</feature>
<evidence type="ECO:0000256" key="16">
    <source>
        <dbReference type="PIRSR" id="PIRSR006769-3"/>
    </source>
</evidence>
<accession>A0A846ZKU9</accession>
<keyword evidence="12" id="KW-0511">Multifunctional enzyme</keyword>
<dbReference type="InterPro" id="IPR002734">
    <property type="entry name" value="RibDG_C"/>
</dbReference>
<dbReference type="GO" id="GO:0008835">
    <property type="term" value="F:diaminohydroxyphosphoribosylaminopyrimidine deaminase activity"/>
    <property type="evidence" value="ECO:0007669"/>
    <property type="project" value="UniProtKB-EC"/>
</dbReference>
<feature type="binding site" evidence="15">
    <location>
        <position position="189"/>
    </location>
    <ligand>
        <name>NADP(+)</name>
        <dbReference type="ChEBI" id="CHEBI:58349"/>
    </ligand>
</feature>
<dbReference type="RefSeq" id="WP_168608948.1">
    <property type="nucleotide sequence ID" value="NZ_JAAZQD010000002.1"/>
</dbReference>
<evidence type="ECO:0000259" key="17">
    <source>
        <dbReference type="PROSITE" id="PS51747"/>
    </source>
</evidence>
<comment type="similarity">
    <text evidence="5 13">In the C-terminal section; belongs to the HTP reductase family.</text>
</comment>
<feature type="binding site" evidence="15">
    <location>
        <position position="163"/>
    </location>
    <ligand>
        <name>NADP(+)</name>
        <dbReference type="ChEBI" id="CHEBI:58349"/>
    </ligand>
</feature>
<keyword evidence="11 13" id="KW-0560">Oxidoreductase</keyword>
<feature type="domain" description="CMP/dCMP-type deaminase" evidence="17">
    <location>
        <begin position="1"/>
        <end position="108"/>
    </location>
</feature>
<dbReference type="EMBL" id="JAAZQD010000002">
    <property type="protein sequence ID" value="NKZ38193.1"/>
    <property type="molecule type" value="Genomic_DNA"/>
</dbReference>
<dbReference type="SUPFAM" id="SSF53927">
    <property type="entry name" value="Cytidine deaminase-like"/>
    <property type="match status" value="1"/>
</dbReference>
<dbReference type="AlphaFoldDB" id="A0A846ZKU9"/>
<dbReference type="Pfam" id="PF01872">
    <property type="entry name" value="RibD_C"/>
    <property type="match status" value="1"/>
</dbReference>
<evidence type="ECO:0000256" key="9">
    <source>
        <dbReference type="ARBA" id="ARBA00022833"/>
    </source>
</evidence>
<evidence type="ECO:0000256" key="8">
    <source>
        <dbReference type="ARBA" id="ARBA00022801"/>
    </source>
</evidence>